<dbReference type="GO" id="GO:0016740">
    <property type="term" value="F:transferase activity"/>
    <property type="evidence" value="ECO:0007669"/>
    <property type="project" value="UniProtKB-KW"/>
</dbReference>
<feature type="chain" id="PRO_5037503725" evidence="8">
    <location>
        <begin position="26"/>
        <end position="144"/>
    </location>
</feature>
<dbReference type="GO" id="GO:0018104">
    <property type="term" value="P:peptidoglycan-protein cross-linking"/>
    <property type="evidence" value="ECO:0007669"/>
    <property type="project" value="TreeGrafter"/>
</dbReference>
<evidence type="ECO:0000256" key="4">
    <source>
        <dbReference type="ARBA" id="ARBA00022960"/>
    </source>
</evidence>
<evidence type="ECO:0000256" key="6">
    <source>
        <dbReference type="ARBA" id="ARBA00023316"/>
    </source>
</evidence>
<keyword evidence="4 7" id="KW-0133">Cell shape</keyword>
<proteinExistence type="inferred from homology"/>
<evidence type="ECO:0000313" key="11">
    <source>
        <dbReference type="Proteomes" id="UP000598467"/>
    </source>
</evidence>
<dbReference type="PROSITE" id="PS52029">
    <property type="entry name" value="LD_TPASE"/>
    <property type="match status" value="1"/>
</dbReference>
<keyword evidence="5 7" id="KW-0573">Peptidoglycan synthesis</keyword>
<evidence type="ECO:0000313" key="10">
    <source>
        <dbReference type="EMBL" id="MBD1546901.1"/>
    </source>
</evidence>
<reference evidence="10" key="1">
    <citation type="submission" date="2020-05" db="EMBL/GenBank/DDBJ databases">
        <title>Identification of trans-AT polyketide cluster in two marine bacteria, producers of a novel glutaramide-containing polyketide sesbanimide D and analogs.</title>
        <authorList>
            <person name="Kacar D."/>
            <person name="Rodriguez P."/>
            <person name="Canedo L."/>
            <person name="Gonzalez E."/>
            <person name="Galan B."/>
            <person name="De La Calle F."/>
            <person name="Garcia J.L."/>
        </authorList>
    </citation>
    <scope>NUCLEOTIDE SEQUENCE</scope>
    <source>
        <strain evidence="10">PHM038</strain>
    </source>
</reference>
<dbReference type="GO" id="GO:0071555">
    <property type="term" value="P:cell wall organization"/>
    <property type="evidence" value="ECO:0007669"/>
    <property type="project" value="UniProtKB-UniRule"/>
</dbReference>
<feature type="signal peptide" evidence="8">
    <location>
        <begin position="1"/>
        <end position="25"/>
    </location>
</feature>
<accession>A0A926NZ04</accession>
<dbReference type="GO" id="GO:0071972">
    <property type="term" value="F:peptidoglycan L,D-transpeptidase activity"/>
    <property type="evidence" value="ECO:0007669"/>
    <property type="project" value="TreeGrafter"/>
</dbReference>
<dbReference type="Gene3D" id="2.40.440.10">
    <property type="entry name" value="L,D-transpeptidase catalytic domain-like"/>
    <property type="match status" value="1"/>
</dbReference>
<dbReference type="InterPro" id="IPR050979">
    <property type="entry name" value="LD-transpeptidase"/>
</dbReference>
<evidence type="ECO:0000256" key="3">
    <source>
        <dbReference type="ARBA" id="ARBA00022679"/>
    </source>
</evidence>
<dbReference type="InterPro" id="IPR005490">
    <property type="entry name" value="LD_TPept_cat_dom"/>
</dbReference>
<dbReference type="PANTHER" id="PTHR30582:SF2">
    <property type="entry name" value="L,D-TRANSPEPTIDASE YCIB-RELATED"/>
    <property type="match status" value="1"/>
</dbReference>
<dbReference type="InterPro" id="IPR038063">
    <property type="entry name" value="Transpep_catalytic_dom"/>
</dbReference>
<feature type="active site" description="Proton donor/acceptor" evidence="7">
    <location>
        <position position="99"/>
    </location>
</feature>
<evidence type="ECO:0000256" key="7">
    <source>
        <dbReference type="PROSITE-ProRule" id="PRU01373"/>
    </source>
</evidence>
<keyword evidence="8" id="KW-0732">Signal</keyword>
<protein>
    <submittedName>
        <fullName evidence="10">L,D-transpeptidase</fullName>
    </submittedName>
</protein>
<dbReference type="EMBL" id="JABFCZ010000011">
    <property type="protein sequence ID" value="MBD1546901.1"/>
    <property type="molecule type" value="Genomic_DNA"/>
</dbReference>
<dbReference type="PANTHER" id="PTHR30582">
    <property type="entry name" value="L,D-TRANSPEPTIDASE"/>
    <property type="match status" value="1"/>
</dbReference>
<dbReference type="CDD" id="cd16913">
    <property type="entry name" value="YkuD_like"/>
    <property type="match status" value="1"/>
</dbReference>
<evidence type="ECO:0000256" key="8">
    <source>
        <dbReference type="SAM" id="SignalP"/>
    </source>
</evidence>
<feature type="domain" description="L,D-TPase catalytic" evidence="9">
    <location>
        <begin position="28"/>
        <end position="143"/>
    </location>
</feature>
<gene>
    <name evidence="10" type="ORF">HK439_11555</name>
</gene>
<organism evidence="10 11">
    <name type="scientific">Roseibium aggregatum</name>
    <dbReference type="NCBI Taxonomy" id="187304"/>
    <lineage>
        <taxon>Bacteria</taxon>
        <taxon>Pseudomonadati</taxon>
        <taxon>Pseudomonadota</taxon>
        <taxon>Alphaproteobacteria</taxon>
        <taxon>Hyphomicrobiales</taxon>
        <taxon>Stappiaceae</taxon>
        <taxon>Roseibium</taxon>
    </lineage>
</organism>
<dbReference type="AlphaFoldDB" id="A0A926NZ04"/>
<dbReference type="RefSeq" id="WP_190291649.1">
    <property type="nucleotide sequence ID" value="NZ_JABFCZ010000011.1"/>
</dbReference>
<evidence type="ECO:0000256" key="5">
    <source>
        <dbReference type="ARBA" id="ARBA00022984"/>
    </source>
</evidence>
<comment type="caution">
    <text evidence="10">The sequence shown here is derived from an EMBL/GenBank/DDBJ whole genome shotgun (WGS) entry which is preliminary data.</text>
</comment>
<feature type="active site" description="Nucleophile" evidence="7">
    <location>
        <position position="115"/>
    </location>
</feature>
<evidence type="ECO:0000256" key="2">
    <source>
        <dbReference type="ARBA" id="ARBA00005992"/>
    </source>
</evidence>
<dbReference type="SUPFAM" id="SSF141523">
    <property type="entry name" value="L,D-transpeptidase catalytic domain-like"/>
    <property type="match status" value="1"/>
</dbReference>
<dbReference type="GO" id="GO:0005576">
    <property type="term" value="C:extracellular region"/>
    <property type="evidence" value="ECO:0007669"/>
    <property type="project" value="TreeGrafter"/>
</dbReference>
<dbReference type="Proteomes" id="UP000598467">
    <property type="component" value="Unassembled WGS sequence"/>
</dbReference>
<sequence>MRFLKALLVSCFVFTIWCAGSGANAATIVAKVDLSDQKMRVYINGIPRHSWPVSTARRGYRTPVGTFRPGRMHVRYFSKKYHNSPMPYSVFFYGGYAIHGTTAIKNLGRPASHGCIRLHPDNAARLFSLINENGKQNTKIIVTR</sequence>
<dbReference type="GO" id="GO:0008360">
    <property type="term" value="P:regulation of cell shape"/>
    <property type="evidence" value="ECO:0007669"/>
    <property type="project" value="UniProtKB-UniRule"/>
</dbReference>
<evidence type="ECO:0000256" key="1">
    <source>
        <dbReference type="ARBA" id="ARBA00004752"/>
    </source>
</evidence>
<dbReference type="Pfam" id="PF03734">
    <property type="entry name" value="YkuD"/>
    <property type="match status" value="1"/>
</dbReference>
<name>A0A926NZ04_9HYPH</name>
<comment type="pathway">
    <text evidence="1 7">Cell wall biogenesis; peptidoglycan biosynthesis.</text>
</comment>
<evidence type="ECO:0000259" key="9">
    <source>
        <dbReference type="PROSITE" id="PS52029"/>
    </source>
</evidence>
<comment type="similarity">
    <text evidence="2">Belongs to the YkuD family.</text>
</comment>
<keyword evidence="6 7" id="KW-0961">Cell wall biogenesis/degradation</keyword>
<keyword evidence="3" id="KW-0808">Transferase</keyword>